<dbReference type="Proteomes" id="UP000182584">
    <property type="component" value="Unassembled WGS sequence"/>
</dbReference>
<gene>
    <name evidence="1" type="ORF">SAMN04487884_14329</name>
</gene>
<sequence>MRSNDGCLERLAGDRFSYSFSPTSLGMAITVSCSCGQKLYLGNFLDHDEKEIDLSKYGPLSKRDLENKKFEEDVLRILQMEDPRICAIASARKPTFDMIYFFAIGVACHSDSRISKSVLYSYSLDKNNHKTKNYTGTEQENIELFFKYFKQKIREEIEKYDCENEALLKKMSS</sequence>
<evidence type="ECO:0000313" key="2">
    <source>
        <dbReference type="Proteomes" id="UP000182584"/>
    </source>
</evidence>
<accession>A0A1H9X4T8</accession>
<dbReference type="AlphaFoldDB" id="A0A1H9X4T8"/>
<organism evidence="1 2">
    <name type="scientific">Butyrivibrio fibrisolvens</name>
    <dbReference type="NCBI Taxonomy" id="831"/>
    <lineage>
        <taxon>Bacteria</taxon>
        <taxon>Bacillati</taxon>
        <taxon>Bacillota</taxon>
        <taxon>Clostridia</taxon>
        <taxon>Lachnospirales</taxon>
        <taxon>Lachnospiraceae</taxon>
        <taxon>Butyrivibrio</taxon>
    </lineage>
</organism>
<dbReference type="EMBL" id="FOGJ01000043">
    <property type="protein sequence ID" value="SES41162.1"/>
    <property type="molecule type" value="Genomic_DNA"/>
</dbReference>
<protein>
    <submittedName>
        <fullName evidence="1">Uncharacterized protein</fullName>
    </submittedName>
</protein>
<reference evidence="1 2" key="1">
    <citation type="submission" date="2016-10" db="EMBL/GenBank/DDBJ databases">
        <authorList>
            <person name="de Groot N.N."/>
        </authorList>
    </citation>
    <scope>NUCLEOTIDE SEQUENCE [LARGE SCALE GENOMIC DNA]</scope>
    <source>
        <strain evidence="1 2">AR40</strain>
    </source>
</reference>
<dbReference type="PROSITE" id="PS51257">
    <property type="entry name" value="PROKAR_LIPOPROTEIN"/>
    <property type="match status" value="1"/>
</dbReference>
<proteinExistence type="predicted"/>
<evidence type="ECO:0000313" key="1">
    <source>
        <dbReference type="EMBL" id="SES41162.1"/>
    </source>
</evidence>
<name>A0A1H9X4T8_BUTFI</name>
<dbReference type="OrthoDB" id="2005343at2"/>
<dbReference type="RefSeq" id="WP_074758898.1">
    <property type="nucleotide sequence ID" value="NZ_FOGJ01000043.1"/>
</dbReference>